<dbReference type="GeneID" id="56061494"/>
<dbReference type="Gene3D" id="1.10.10.10">
    <property type="entry name" value="Winged helix-like DNA-binding domain superfamily/Winged helix DNA-binding domain"/>
    <property type="match status" value="1"/>
</dbReference>
<dbReference type="Proteomes" id="UP000509441">
    <property type="component" value="Chromosome"/>
</dbReference>
<keyword evidence="2" id="KW-1185">Reference proteome</keyword>
<accession>A0A7D5R8L6</accession>
<organism evidence="1 2">
    <name type="scientific">Nitrosopumilus oxyclinae</name>
    <dbReference type="NCBI Taxonomy" id="1959104"/>
    <lineage>
        <taxon>Archaea</taxon>
        <taxon>Nitrososphaerota</taxon>
        <taxon>Nitrososphaeria</taxon>
        <taxon>Nitrosopumilales</taxon>
        <taxon>Nitrosopumilaceae</taxon>
        <taxon>Nitrosopumilus</taxon>
    </lineage>
</organism>
<dbReference type="OrthoDB" id="10135at2157"/>
<dbReference type="KEGG" id="nox:C5F49_05925"/>
<dbReference type="InterPro" id="IPR036390">
    <property type="entry name" value="WH_DNA-bd_sf"/>
</dbReference>
<sequence length="118" mass="13827">MMRARLTYVPLEVADQFEDFIIHRDEQVLDAVKARTKDYSTLSLLKLLYQLKGNPMTFSDLYSKSKIRMKKSFLNYLHLCVDYEFISKEAVGANVIYTITDKGRTMLQLFIQKNNYVA</sequence>
<dbReference type="AlphaFoldDB" id="A0A7D5R8L6"/>
<proteinExistence type="predicted"/>
<dbReference type="InterPro" id="IPR036388">
    <property type="entry name" value="WH-like_DNA-bd_sf"/>
</dbReference>
<dbReference type="SUPFAM" id="SSF46785">
    <property type="entry name" value="Winged helix' DNA-binding domain"/>
    <property type="match status" value="1"/>
</dbReference>
<evidence type="ECO:0000313" key="2">
    <source>
        <dbReference type="Proteomes" id="UP000509441"/>
    </source>
</evidence>
<reference evidence="1 2" key="1">
    <citation type="submission" date="2018-02" db="EMBL/GenBank/DDBJ databases">
        <title>Complete genome of Nitrosopumilus oxyclinae HCE1.</title>
        <authorList>
            <person name="Qin W."/>
            <person name="Zheng Y."/>
            <person name="Stahl D.A."/>
        </authorList>
    </citation>
    <scope>NUCLEOTIDE SEQUENCE [LARGE SCALE GENOMIC DNA]</scope>
    <source>
        <strain evidence="1 2">HCE1</strain>
    </source>
</reference>
<dbReference type="RefSeq" id="WP_179362125.1">
    <property type="nucleotide sequence ID" value="NZ_CP026994.1"/>
</dbReference>
<evidence type="ECO:0008006" key="3">
    <source>
        <dbReference type="Google" id="ProtNLM"/>
    </source>
</evidence>
<evidence type="ECO:0000313" key="1">
    <source>
        <dbReference type="EMBL" id="QLH04904.1"/>
    </source>
</evidence>
<gene>
    <name evidence="1" type="ORF">C5F49_05925</name>
</gene>
<name>A0A7D5R8L6_9ARCH</name>
<protein>
    <recommendedName>
        <fullName evidence="3">ArnR1-like winged helix-turn-helix domain-containing protein</fullName>
    </recommendedName>
</protein>
<dbReference type="EMBL" id="CP026994">
    <property type="protein sequence ID" value="QLH04904.1"/>
    <property type="molecule type" value="Genomic_DNA"/>
</dbReference>